<sequence>KEAALLFTSGYNANEAALSTLARGLPGCHLFSDALNHASMIAG</sequence>
<dbReference type="EMBL" id="DMAI01000381">
    <property type="protein sequence ID" value="HAE50360.1"/>
    <property type="molecule type" value="Genomic_DNA"/>
</dbReference>
<dbReference type="EC" id="2.3.1.37" evidence="2"/>
<name>A0A3B9IRH9_9PROT</name>
<dbReference type="Pfam" id="PF00155">
    <property type="entry name" value="Aminotran_1_2"/>
    <property type="match status" value="1"/>
</dbReference>
<evidence type="ECO:0000313" key="2">
    <source>
        <dbReference type="EMBL" id="HAE50360.1"/>
    </source>
</evidence>
<protein>
    <submittedName>
        <fullName evidence="2">5-aminolevulinate synthase</fullName>
        <ecNumber evidence="2">2.3.1.37</ecNumber>
    </submittedName>
</protein>
<evidence type="ECO:0000259" key="1">
    <source>
        <dbReference type="Pfam" id="PF00155"/>
    </source>
</evidence>
<dbReference type="AlphaFoldDB" id="A0A3B9IRH9"/>
<comment type="caution">
    <text evidence="2">The sequence shown here is derived from an EMBL/GenBank/DDBJ whole genome shotgun (WGS) entry which is preliminary data.</text>
</comment>
<feature type="domain" description="Aminotransferase class I/classII large" evidence="1">
    <location>
        <begin position="2"/>
        <end position="42"/>
    </location>
</feature>
<dbReference type="GO" id="GO:0030170">
    <property type="term" value="F:pyridoxal phosphate binding"/>
    <property type="evidence" value="ECO:0007669"/>
    <property type="project" value="InterPro"/>
</dbReference>
<evidence type="ECO:0000313" key="3">
    <source>
        <dbReference type="Proteomes" id="UP000257706"/>
    </source>
</evidence>
<proteinExistence type="predicted"/>
<feature type="non-terminal residue" evidence="2">
    <location>
        <position position="43"/>
    </location>
</feature>
<organism evidence="2 3">
    <name type="scientific">Tistrella mobilis</name>
    <dbReference type="NCBI Taxonomy" id="171437"/>
    <lineage>
        <taxon>Bacteria</taxon>
        <taxon>Pseudomonadati</taxon>
        <taxon>Pseudomonadota</taxon>
        <taxon>Alphaproteobacteria</taxon>
        <taxon>Geminicoccales</taxon>
        <taxon>Geminicoccaceae</taxon>
        <taxon>Tistrella</taxon>
    </lineage>
</organism>
<reference evidence="2 3" key="1">
    <citation type="journal article" date="2018" name="Nat. Biotechnol.">
        <title>A standardized bacterial taxonomy based on genome phylogeny substantially revises the tree of life.</title>
        <authorList>
            <person name="Parks D.H."/>
            <person name="Chuvochina M."/>
            <person name="Waite D.W."/>
            <person name="Rinke C."/>
            <person name="Skarshewski A."/>
            <person name="Chaumeil P.A."/>
            <person name="Hugenholtz P."/>
        </authorList>
    </citation>
    <scope>NUCLEOTIDE SEQUENCE [LARGE SCALE GENOMIC DNA]</scope>
    <source>
        <strain evidence="2">UBA8739</strain>
    </source>
</reference>
<keyword evidence="2" id="KW-0808">Transferase</keyword>
<dbReference type="Proteomes" id="UP000257706">
    <property type="component" value="Unassembled WGS sequence"/>
</dbReference>
<dbReference type="SUPFAM" id="SSF53383">
    <property type="entry name" value="PLP-dependent transferases"/>
    <property type="match status" value="1"/>
</dbReference>
<feature type="non-terminal residue" evidence="2">
    <location>
        <position position="1"/>
    </location>
</feature>
<dbReference type="InterPro" id="IPR004839">
    <property type="entry name" value="Aminotransferase_I/II_large"/>
</dbReference>
<dbReference type="Gene3D" id="3.40.640.10">
    <property type="entry name" value="Type I PLP-dependent aspartate aminotransferase-like (Major domain)"/>
    <property type="match status" value="1"/>
</dbReference>
<dbReference type="GO" id="GO:0003870">
    <property type="term" value="F:5-aminolevulinate synthase activity"/>
    <property type="evidence" value="ECO:0007669"/>
    <property type="project" value="UniProtKB-EC"/>
</dbReference>
<dbReference type="InterPro" id="IPR015421">
    <property type="entry name" value="PyrdxlP-dep_Trfase_major"/>
</dbReference>
<keyword evidence="2" id="KW-0012">Acyltransferase</keyword>
<gene>
    <name evidence="2" type="ORF">DCK97_23385</name>
</gene>
<dbReference type="InterPro" id="IPR015424">
    <property type="entry name" value="PyrdxlP-dep_Trfase"/>
</dbReference>
<accession>A0A3B9IRH9</accession>